<dbReference type="InterPro" id="IPR001789">
    <property type="entry name" value="Sig_transdc_resp-reg_receiver"/>
</dbReference>
<proteinExistence type="predicted"/>
<dbReference type="InterPro" id="IPR050595">
    <property type="entry name" value="Bact_response_regulator"/>
</dbReference>
<dbReference type="CDD" id="cd00156">
    <property type="entry name" value="REC"/>
    <property type="match status" value="1"/>
</dbReference>
<dbReference type="Pfam" id="PF00072">
    <property type="entry name" value="Response_reg"/>
    <property type="match status" value="1"/>
</dbReference>
<name>A0ABX8UE95_9BURK</name>
<dbReference type="Proteomes" id="UP000826462">
    <property type="component" value="Chromosome 1"/>
</dbReference>
<evidence type="ECO:0000313" key="4">
    <source>
        <dbReference type="EMBL" id="QYD67037.1"/>
    </source>
</evidence>
<evidence type="ECO:0000256" key="1">
    <source>
        <dbReference type="ARBA" id="ARBA00022553"/>
    </source>
</evidence>
<feature type="domain" description="Response regulatory" evidence="3">
    <location>
        <begin position="21"/>
        <end position="134"/>
    </location>
</feature>
<reference evidence="4 5" key="1">
    <citation type="submission" date="2021-07" db="EMBL/GenBank/DDBJ databases">
        <title>Paraburkholderia edwinii protects Aspergillus sp. from phenazines by acting as a toxin sponge.</title>
        <authorList>
            <person name="Dahlstrom K.M."/>
            <person name="Newman D.K."/>
        </authorList>
    </citation>
    <scope>NUCLEOTIDE SEQUENCE [LARGE SCALE GENOMIC DNA]</scope>
    <source>
        <strain evidence="4 5">Pe01</strain>
    </source>
</reference>
<feature type="modified residue" description="4-aspartylphosphate" evidence="2">
    <location>
        <position position="70"/>
    </location>
</feature>
<evidence type="ECO:0000313" key="5">
    <source>
        <dbReference type="Proteomes" id="UP000826462"/>
    </source>
</evidence>
<sequence length="177" mass="18991">MARLLAVVKSNKPSGAQAVAKVLLVDDDAENLFALQNALESDGHEVAVAGDVSTAMVILDDESIQCVVTDLEMPGTDGAQFCRQIRTHPVHRDLPIVMLSAAPEPLVDGVRYWTHFMRKPASFARLAVAIAAEAGTRSNTRCASTPRPTSGVLARVALQCQNPCAARWQPVHAPSWP</sequence>
<dbReference type="PROSITE" id="PS50110">
    <property type="entry name" value="RESPONSE_REGULATORY"/>
    <property type="match status" value="1"/>
</dbReference>
<dbReference type="EMBL" id="CP080095">
    <property type="protein sequence ID" value="QYD67037.1"/>
    <property type="molecule type" value="Genomic_DNA"/>
</dbReference>
<dbReference type="SUPFAM" id="SSF52172">
    <property type="entry name" value="CheY-like"/>
    <property type="match status" value="1"/>
</dbReference>
<evidence type="ECO:0000256" key="2">
    <source>
        <dbReference type="PROSITE-ProRule" id="PRU00169"/>
    </source>
</evidence>
<evidence type="ECO:0000259" key="3">
    <source>
        <dbReference type="PROSITE" id="PS50110"/>
    </source>
</evidence>
<accession>A0ABX8UE95</accession>
<keyword evidence="1 2" id="KW-0597">Phosphoprotein</keyword>
<dbReference type="SMART" id="SM00448">
    <property type="entry name" value="REC"/>
    <property type="match status" value="1"/>
</dbReference>
<protein>
    <submittedName>
        <fullName evidence="4">Response regulator</fullName>
    </submittedName>
</protein>
<keyword evidence="5" id="KW-1185">Reference proteome</keyword>
<organism evidence="4 5">
    <name type="scientific">Paraburkholderia edwinii</name>
    <dbReference type="NCBI Taxonomy" id="2861782"/>
    <lineage>
        <taxon>Bacteria</taxon>
        <taxon>Pseudomonadati</taxon>
        <taxon>Pseudomonadota</taxon>
        <taxon>Betaproteobacteria</taxon>
        <taxon>Burkholderiales</taxon>
        <taxon>Burkholderiaceae</taxon>
        <taxon>Paraburkholderia</taxon>
    </lineage>
</organism>
<gene>
    <name evidence="4" type="ORF">KZJ38_11490</name>
</gene>
<dbReference type="InterPro" id="IPR011006">
    <property type="entry name" value="CheY-like_superfamily"/>
</dbReference>
<dbReference type="PANTHER" id="PTHR44591:SF3">
    <property type="entry name" value="RESPONSE REGULATORY DOMAIN-CONTAINING PROTEIN"/>
    <property type="match status" value="1"/>
</dbReference>
<dbReference type="RefSeq" id="WP_219796031.1">
    <property type="nucleotide sequence ID" value="NZ_CP080095.1"/>
</dbReference>
<dbReference type="PANTHER" id="PTHR44591">
    <property type="entry name" value="STRESS RESPONSE REGULATOR PROTEIN 1"/>
    <property type="match status" value="1"/>
</dbReference>
<dbReference type="Gene3D" id="3.40.50.2300">
    <property type="match status" value="1"/>
</dbReference>